<reference evidence="6 7" key="1">
    <citation type="submission" date="2019-03" db="EMBL/GenBank/DDBJ databases">
        <title>Single cell metagenomics reveals metabolic interactions within the superorganism composed of flagellate Streblomastix strix and complex community of Bacteroidetes bacteria on its surface.</title>
        <authorList>
            <person name="Treitli S.C."/>
            <person name="Kolisko M."/>
            <person name="Husnik F."/>
            <person name="Keeling P."/>
            <person name="Hampl V."/>
        </authorList>
    </citation>
    <scope>NUCLEOTIDE SEQUENCE [LARGE SCALE GENOMIC DNA]</scope>
    <source>
        <strain evidence="6">ST1C</strain>
    </source>
</reference>
<dbReference type="InterPro" id="IPR000719">
    <property type="entry name" value="Prot_kinase_dom"/>
</dbReference>
<feature type="non-terminal residue" evidence="6">
    <location>
        <position position="1"/>
    </location>
</feature>
<name>A0A5J4UL67_9EUKA</name>
<dbReference type="GO" id="GO:0005524">
    <property type="term" value="F:ATP binding"/>
    <property type="evidence" value="ECO:0007669"/>
    <property type="project" value="UniProtKB-KW"/>
</dbReference>
<evidence type="ECO:0000313" key="7">
    <source>
        <dbReference type="Proteomes" id="UP000324800"/>
    </source>
</evidence>
<dbReference type="PROSITE" id="PS00109">
    <property type="entry name" value="PROTEIN_KINASE_TYR"/>
    <property type="match status" value="1"/>
</dbReference>
<dbReference type="PROSITE" id="PS50011">
    <property type="entry name" value="PROTEIN_KINASE_DOM"/>
    <property type="match status" value="1"/>
</dbReference>
<accession>A0A5J4UL67</accession>
<gene>
    <name evidence="6" type="ORF">EZS28_033713</name>
</gene>
<dbReference type="GO" id="GO:0004674">
    <property type="term" value="F:protein serine/threonine kinase activity"/>
    <property type="evidence" value="ECO:0007669"/>
    <property type="project" value="InterPro"/>
</dbReference>
<dbReference type="EMBL" id="SNRW01015088">
    <property type="protein sequence ID" value="KAA6370760.1"/>
    <property type="molecule type" value="Genomic_DNA"/>
</dbReference>
<protein>
    <submittedName>
        <fullName evidence="6">Putative cytochrome P450</fullName>
    </submittedName>
</protein>
<dbReference type="GO" id="GO:0034045">
    <property type="term" value="C:phagophore assembly site membrane"/>
    <property type="evidence" value="ECO:0007669"/>
    <property type="project" value="TreeGrafter"/>
</dbReference>
<feature type="domain" description="Protein kinase" evidence="5">
    <location>
        <begin position="1"/>
        <end position="199"/>
    </location>
</feature>
<dbReference type="InterPro" id="IPR011009">
    <property type="entry name" value="Kinase-like_dom_sf"/>
</dbReference>
<dbReference type="GO" id="GO:0042594">
    <property type="term" value="P:response to starvation"/>
    <property type="evidence" value="ECO:0007669"/>
    <property type="project" value="TreeGrafter"/>
</dbReference>
<dbReference type="OrthoDB" id="5966500at2759"/>
<dbReference type="GO" id="GO:0005776">
    <property type="term" value="C:autophagosome"/>
    <property type="evidence" value="ECO:0007669"/>
    <property type="project" value="TreeGrafter"/>
</dbReference>
<dbReference type="AlphaFoldDB" id="A0A5J4UL67"/>
<dbReference type="GO" id="GO:0000422">
    <property type="term" value="P:autophagy of mitochondrion"/>
    <property type="evidence" value="ECO:0007669"/>
    <property type="project" value="TreeGrafter"/>
</dbReference>
<dbReference type="GO" id="GO:0000045">
    <property type="term" value="P:autophagosome assembly"/>
    <property type="evidence" value="ECO:0007669"/>
    <property type="project" value="TreeGrafter"/>
</dbReference>
<dbReference type="GO" id="GO:0004713">
    <property type="term" value="F:protein tyrosine kinase activity"/>
    <property type="evidence" value="ECO:0007669"/>
    <property type="project" value="InterPro"/>
</dbReference>
<dbReference type="InterPro" id="IPR045269">
    <property type="entry name" value="Atg1-like"/>
</dbReference>
<evidence type="ECO:0000259" key="5">
    <source>
        <dbReference type="PROSITE" id="PS50011"/>
    </source>
</evidence>
<keyword evidence="4" id="KW-0067">ATP-binding</keyword>
<evidence type="ECO:0000313" key="6">
    <source>
        <dbReference type="EMBL" id="KAA6370760.1"/>
    </source>
</evidence>
<dbReference type="GO" id="GO:0005829">
    <property type="term" value="C:cytosol"/>
    <property type="evidence" value="ECO:0007669"/>
    <property type="project" value="TreeGrafter"/>
</dbReference>
<dbReference type="GO" id="GO:0034727">
    <property type="term" value="P:piecemeal microautophagy of the nucleus"/>
    <property type="evidence" value="ECO:0007669"/>
    <property type="project" value="TreeGrafter"/>
</dbReference>
<dbReference type="InterPro" id="IPR008266">
    <property type="entry name" value="Tyr_kinase_AS"/>
</dbReference>
<proteinExistence type="predicted"/>
<evidence type="ECO:0000256" key="3">
    <source>
        <dbReference type="ARBA" id="ARBA00022777"/>
    </source>
</evidence>
<dbReference type="InterPro" id="IPR020635">
    <property type="entry name" value="Tyr_kinase_cat_dom"/>
</dbReference>
<dbReference type="SUPFAM" id="SSF56112">
    <property type="entry name" value="Protein kinase-like (PK-like)"/>
    <property type="match status" value="1"/>
</dbReference>
<keyword evidence="2" id="KW-0547">Nucleotide-binding</keyword>
<dbReference type="Pfam" id="PF00069">
    <property type="entry name" value="Pkinase"/>
    <property type="match status" value="1"/>
</dbReference>
<dbReference type="PANTHER" id="PTHR24348:SF22">
    <property type="entry name" value="NON-SPECIFIC SERINE_THREONINE PROTEIN KINASE"/>
    <property type="match status" value="1"/>
</dbReference>
<dbReference type="Gene3D" id="1.10.510.10">
    <property type="entry name" value="Transferase(Phosphotransferase) domain 1"/>
    <property type="match status" value="1"/>
</dbReference>
<sequence>FKFARQFDDLVVILMEFANLKSLDHIIKRNYDLSGGTVRAIAKQLFEGLKFIHAKGLVHRDIRGENILMHCPPGSQRVIIKIADFGLVKIQDLILRTMLMSAKGTQQNMAPELVSGDRKADSKVDIWSVGVVLFQLVAHQYPIKATSVPELQTLMRQNKTINRPSLIRDNLFWDLLNHLLDFDRKSRFSADQALQHPYFTCEQAQNEISQYSHQIASASLALQQNGDRIIRVWILIGRQFFSFKYVDDDST</sequence>
<keyword evidence="3" id="KW-0418">Kinase</keyword>
<evidence type="ECO:0000256" key="4">
    <source>
        <dbReference type="ARBA" id="ARBA00022840"/>
    </source>
</evidence>
<dbReference type="GO" id="GO:0010506">
    <property type="term" value="P:regulation of autophagy"/>
    <property type="evidence" value="ECO:0007669"/>
    <property type="project" value="InterPro"/>
</dbReference>
<dbReference type="Proteomes" id="UP000324800">
    <property type="component" value="Unassembled WGS sequence"/>
</dbReference>
<evidence type="ECO:0000256" key="1">
    <source>
        <dbReference type="ARBA" id="ARBA00022679"/>
    </source>
</evidence>
<dbReference type="SMART" id="SM00219">
    <property type="entry name" value="TyrKc"/>
    <property type="match status" value="1"/>
</dbReference>
<evidence type="ECO:0000256" key="2">
    <source>
        <dbReference type="ARBA" id="ARBA00022741"/>
    </source>
</evidence>
<keyword evidence="1" id="KW-0808">Transferase</keyword>
<organism evidence="6 7">
    <name type="scientific">Streblomastix strix</name>
    <dbReference type="NCBI Taxonomy" id="222440"/>
    <lineage>
        <taxon>Eukaryota</taxon>
        <taxon>Metamonada</taxon>
        <taxon>Preaxostyla</taxon>
        <taxon>Oxymonadida</taxon>
        <taxon>Streblomastigidae</taxon>
        <taxon>Streblomastix</taxon>
    </lineage>
</organism>
<comment type="caution">
    <text evidence="6">The sequence shown here is derived from an EMBL/GenBank/DDBJ whole genome shotgun (WGS) entry which is preliminary data.</text>
</comment>
<dbReference type="PANTHER" id="PTHR24348">
    <property type="entry name" value="SERINE/THREONINE-PROTEIN KINASE UNC-51-RELATED"/>
    <property type="match status" value="1"/>
</dbReference>
<dbReference type="GO" id="GO:0061709">
    <property type="term" value="P:reticulophagy"/>
    <property type="evidence" value="ECO:0007669"/>
    <property type="project" value="TreeGrafter"/>
</dbReference>